<keyword evidence="2" id="KW-1185">Reference proteome</keyword>
<protein>
    <submittedName>
        <fullName evidence="1">Uncharacterized protein</fullName>
    </submittedName>
</protein>
<dbReference type="EMBL" id="KZ857444">
    <property type="protein sequence ID" value="RDX44831.1"/>
    <property type="molecule type" value="Genomic_DNA"/>
</dbReference>
<evidence type="ECO:0000313" key="1">
    <source>
        <dbReference type="EMBL" id="RDX44831.1"/>
    </source>
</evidence>
<feature type="non-terminal residue" evidence="1">
    <location>
        <position position="1"/>
    </location>
</feature>
<feature type="non-terminal residue" evidence="1">
    <location>
        <position position="110"/>
    </location>
</feature>
<sequence length="110" mass="13091">LFLGHEWIEHHNPSIDWQRKTIEFNRCPSQCERVLNEGESVFMLSTRSYLKSRREYLNAVHIRARSSVAMDIAIEQNQAKGKRTFEELVPEQYRDFQDVFSEDTFNVLPE</sequence>
<reference evidence="1 2" key="1">
    <citation type="journal article" date="2018" name="Biotechnol. Biofuels">
        <title>Integrative visual omics of the white-rot fungus Polyporus brumalis exposes the biotechnological potential of its oxidative enzymes for delignifying raw plant biomass.</title>
        <authorList>
            <person name="Miyauchi S."/>
            <person name="Rancon A."/>
            <person name="Drula E."/>
            <person name="Hage H."/>
            <person name="Chaduli D."/>
            <person name="Favel A."/>
            <person name="Grisel S."/>
            <person name="Henrissat B."/>
            <person name="Herpoel-Gimbert I."/>
            <person name="Ruiz-Duenas F.J."/>
            <person name="Chevret D."/>
            <person name="Hainaut M."/>
            <person name="Lin J."/>
            <person name="Wang M."/>
            <person name="Pangilinan J."/>
            <person name="Lipzen A."/>
            <person name="Lesage-Meessen L."/>
            <person name="Navarro D."/>
            <person name="Riley R."/>
            <person name="Grigoriev I.V."/>
            <person name="Zhou S."/>
            <person name="Raouche S."/>
            <person name="Rosso M.N."/>
        </authorList>
    </citation>
    <scope>NUCLEOTIDE SEQUENCE [LARGE SCALE GENOMIC DNA]</scope>
    <source>
        <strain evidence="1 2">BRFM 1820</strain>
    </source>
</reference>
<dbReference type="AlphaFoldDB" id="A0A371CX29"/>
<organism evidence="1 2">
    <name type="scientific">Lentinus brumalis</name>
    <dbReference type="NCBI Taxonomy" id="2498619"/>
    <lineage>
        <taxon>Eukaryota</taxon>
        <taxon>Fungi</taxon>
        <taxon>Dikarya</taxon>
        <taxon>Basidiomycota</taxon>
        <taxon>Agaricomycotina</taxon>
        <taxon>Agaricomycetes</taxon>
        <taxon>Polyporales</taxon>
        <taxon>Polyporaceae</taxon>
        <taxon>Lentinus</taxon>
    </lineage>
</organism>
<dbReference type="Proteomes" id="UP000256964">
    <property type="component" value="Unassembled WGS sequence"/>
</dbReference>
<accession>A0A371CX29</accession>
<name>A0A371CX29_9APHY</name>
<dbReference type="OrthoDB" id="2729552at2759"/>
<proteinExistence type="predicted"/>
<gene>
    <name evidence="1" type="ORF">OH76DRAFT_1319893</name>
</gene>
<evidence type="ECO:0000313" key="2">
    <source>
        <dbReference type="Proteomes" id="UP000256964"/>
    </source>
</evidence>